<organism evidence="1 2">
    <name type="scientific">Colletotrichum tamarilloi</name>
    <dbReference type="NCBI Taxonomy" id="1209934"/>
    <lineage>
        <taxon>Eukaryota</taxon>
        <taxon>Fungi</taxon>
        <taxon>Dikarya</taxon>
        <taxon>Ascomycota</taxon>
        <taxon>Pezizomycotina</taxon>
        <taxon>Sordariomycetes</taxon>
        <taxon>Hypocreomycetidae</taxon>
        <taxon>Glomerellales</taxon>
        <taxon>Glomerellaceae</taxon>
        <taxon>Colletotrichum</taxon>
        <taxon>Colletotrichum acutatum species complex</taxon>
    </lineage>
</organism>
<evidence type="ECO:0000313" key="1">
    <source>
        <dbReference type="EMBL" id="KAK1512163.1"/>
    </source>
</evidence>
<dbReference type="Proteomes" id="UP001227543">
    <property type="component" value="Unassembled WGS sequence"/>
</dbReference>
<accession>A0ABQ9RTW6</accession>
<dbReference type="EMBL" id="MLFU01000002">
    <property type="protein sequence ID" value="KAK1512163.1"/>
    <property type="molecule type" value="Genomic_DNA"/>
</dbReference>
<protein>
    <submittedName>
        <fullName evidence="1">Uncharacterized protein</fullName>
    </submittedName>
</protein>
<proteinExistence type="predicted"/>
<comment type="caution">
    <text evidence="1">The sequence shown here is derived from an EMBL/GenBank/DDBJ whole genome shotgun (WGS) entry which is preliminary data.</text>
</comment>
<gene>
    <name evidence="1" type="ORF">CTAM01_01093</name>
</gene>
<evidence type="ECO:0000313" key="2">
    <source>
        <dbReference type="Proteomes" id="UP001227543"/>
    </source>
</evidence>
<sequence length="27" mass="3162">MTIRVDYCPSCQGRRCTNCSVHYGRVR</sequence>
<reference evidence="1 2" key="1">
    <citation type="submission" date="2016-10" db="EMBL/GenBank/DDBJ databases">
        <title>The genome sequence of Colletotrichum fioriniae PJ7.</title>
        <authorList>
            <person name="Baroncelli R."/>
        </authorList>
    </citation>
    <scope>NUCLEOTIDE SEQUENCE [LARGE SCALE GENOMIC DNA]</scope>
    <source>
        <strain evidence="1 2">Tom-12</strain>
    </source>
</reference>
<name>A0ABQ9RTW6_9PEZI</name>
<keyword evidence="2" id="KW-1185">Reference proteome</keyword>